<sequence>MARAPVTGIERLTIKFIGQFLTNWNKLDGVRIRCVLPCMVQIGAFADLSGPIP</sequence>
<gene>
    <name evidence="1" type="ORF">GGQ79_004711</name>
</gene>
<comment type="caution">
    <text evidence="1">The sequence shown here is derived from an EMBL/GenBank/DDBJ whole genome shotgun (WGS) entry which is preliminary data.</text>
</comment>
<dbReference type="EMBL" id="JACIEX010000020">
    <property type="protein sequence ID" value="MBB4096155.1"/>
    <property type="molecule type" value="Genomic_DNA"/>
</dbReference>
<name>A0AB34YZD3_9HYPH</name>
<protein>
    <submittedName>
        <fullName evidence="1">Uncharacterized protein</fullName>
    </submittedName>
</protein>
<evidence type="ECO:0000313" key="1">
    <source>
        <dbReference type="EMBL" id="MBB4096155.1"/>
    </source>
</evidence>
<reference evidence="1 2" key="1">
    <citation type="submission" date="2020-08" db="EMBL/GenBank/DDBJ databases">
        <title>Genomic Encyclopedia of Type Strains, Phase IV (KMG-IV): sequencing the most valuable type-strain genomes for metagenomic binning, comparative biology and taxonomic classification.</title>
        <authorList>
            <person name="Goeker M."/>
        </authorList>
    </citation>
    <scope>NUCLEOTIDE SEQUENCE [LARGE SCALE GENOMIC DNA]</scope>
    <source>
        <strain evidence="1 2">DSM 23868</strain>
    </source>
</reference>
<accession>A0AB34YZD3</accession>
<keyword evidence="2" id="KW-1185">Reference proteome</keyword>
<evidence type="ECO:0000313" key="2">
    <source>
        <dbReference type="Proteomes" id="UP000553980"/>
    </source>
</evidence>
<proteinExistence type="predicted"/>
<organism evidence="1 2">
    <name type="scientific">Brucella pecoris</name>
    <dbReference type="NCBI Taxonomy" id="867683"/>
    <lineage>
        <taxon>Bacteria</taxon>
        <taxon>Pseudomonadati</taxon>
        <taxon>Pseudomonadota</taxon>
        <taxon>Alphaproteobacteria</taxon>
        <taxon>Hyphomicrobiales</taxon>
        <taxon>Brucellaceae</taxon>
        <taxon>Brucella/Ochrobactrum group</taxon>
        <taxon>Brucella</taxon>
    </lineage>
</organism>
<dbReference type="Proteomes" id="UP000553980">
    <property type="component" value="Unassembled WGS sequence"/>
</dbReference>
<dbReference type="AlphaFoldDB" id="A0AB34YZD3"/>